<dbReference type="InterPro" id="IPR000182">
    <property type="entry name" value="GNAT_dom"/>
</dbReference>
<dbReference type="GO" id="GO:0016747">
    <property type="term" value="F:acyltransferase activity, transferring groups other than amino-acyl groups"/>
    <property type="evidence" value="ECO:0007669"/>
    <property type="project" value="InterPro"/>
</dbReference>
<feature type="domain" description="N-acetyltransferase" evidence="1">
    <location>
        <begin position="4"/>
        <end position="166"/>
    </location>
</feature>
<comment type="caution">
    <text evidence="2">The sequence shown here is derived from an EMBL/GenBank/DDBJ whole genome shotgun (WGS) entry which is preliminary data.</text>
</comment>
<dbReference type="InterPro" id="IPR016181">
    <property type="entry name" value="Acyl_CoA_acyltransferase"/>
</dbReference>
<gene>
    <name evidence="2" type="ORF">IAA53_05835</name>
</gene>
<sequence length="166" mass="18668">METMIIRKAGPDDAAALARVQTASWRDAFADFLPSEILEAHTDFVQVEAMYRRVLQHPAVFILLGSVGGTPHCIAAWSVNRDGLAEDVAELFCIHSLSSRWRCGYGSAMMQRVLSEMRCAAFHRAVLWVFAENRRARAFYEALGFSPDSAVRNVFGTPELRYQKKL</sequence>
<name>A0A9D1DHL7_9FIRM</name>
<dbReference type="SUPFAM" id="SSF55729">
    <property type="entry name" value="Acyl-CoA N-acyltransferases (Nat)"/>
    <property type="match status" value="1"/>
</dbReference>
<reference evidence="2" key="2">
    <citation type="journal article" date="2021" name="PeerJ">
        <title>Extensive microbial diversity within the chicken gut microbiome revealed by metagenomics and culture.</title>
        <authorList>
            <person name="Gilroy R."/>
            <person name="Ravi A."/>
            <person name="Getino M."/>
            <person name="Pursley I."/>
            <person name="Horton D.L."/>
            <person name="Alikhan N.F."/>
            <person name="Baker D."/>
            <person name="Gharbi K."/>
            <person name="Hall N."/>
            <person name="Watson M."/>
            <person name="Adriaenssens E.M."/>
            <person name="Foster-Nyarko E."/>
            <person name="Jarju S."/>
            <person name="Secka A."/>
            <person name="Antonio M."/>
            <person name="Oren A."/>
            <person name="Chaudhuri R.R."/>
            <person name="La Ragione R."/>
            <person name="Hildebrand F."/>
            <person name="Pallen M.J."/>
        </authorList>
    </citation>
    <scope>NUCLEOTIDE SEQUENCE</scope>
    <source>
        <strain evidence="2">ChiBcec15-4380</strain>
    </source>
</reference>
<dbReference type="Gene3D" id="3.40.630.30">
    <property type="match status" value="1"/>
</dbReference>
<dbReference type="PROSITE" id="PS51186">
    <property type="entry name" value="GNAT"/>
    <property type="match status" value="1"/>
</dbReference>
<accession>A0A9D1DHL7</accession>
<reference evidence="2" key="1">
    <citation type="submission" date="2020-10" db="EMBL/GenBank/DDBJ databases">
        <authorList>
            <person name="Gilroy R."/>
        </authorList>
    </citation>
    <scope>NUCLEOTIDE SEQUENCE</scope>
    <source>
        <strain evidence="2">ChiBcec15-4380</strain>
    </source>
</reference>
<evidence type="ECO:0000313" key="3">
    <source>
        <dbReference type="Proteomes" id="UP000824239"/>
    </source>
</evidence>
<dbReference type="AlphaFoldDB" id="A0A9D1DHL7"/>
<organism evidence="2 3">
    <name type="scientific">Candidatus Avoscillospira avicola</name>
    <dbReference type="NCBI Taxonomy" id="2840706"/>
    <lineage>
        <taxon>Bacteria</taxon>
        <taxon>Bacillati</taxon>
        <taxon>Bacillota</taxon>
        <taxon>Clostridia</taxon>
        <taxon>Eubacteriales</taxon>
        <taxon>Oscillospiraceae</taxon>
        <taxon>Oscillospiraceae incertae sedis</taxon>
        <taxon>Candidatus Avoscillospira</taxon>
    </lineage>
</organism>
<dbReference type="Pfam" id="PF00583">
    <property type="entry name" value="Acetyltransf_1"/>
    <property type="match status" value="1"/>
</dbReference>
<evidence type="ECO:0000259" key="1">
    <source>
        <dbReference type="PROSITE" id="PS51186"/>
    </source>
</evidence>
<protein>
    <submittedName>
        <fullName evidence="2">GNAT family N-acetyltransferase</fullName>
    </submittedName>
</protein>
<dbReference type="Proteomes" id="UP000824239">
    <property type="component" value="Unassembled WGS sequence"/>
</dbReference>
<dbReference type="CDD" id="cd04301">
    <property type="entry name" value="NAT_SF"/>
    <property type="match status" value="1"/>
</dbReference>
<dbReference type="EMBL" id="DVHE01000048">
    <property type="protein sequence ID" value="HIR50790.1"/>
    <property type="molecule type" value="Genomic_DNA"/>
</dbReference>
<evidence type="ECO:0000313" key="2">
    <source>
        <dbReference type="EMBL" id="HIR50790.1"/>
    </source>
</evidence>
<proteinExistence type="predicted"/>